<name>A0A9D8KB63_9DELT</name>
<dbReference type="Gene3D" id="1.25.40.10">
    <property type="entry name" value="Tetratricopeptide repeat domain"/>
    <property type="match status" value="1"/>
</dbReference>
<dbReference type="AlphaFoldDB" id="A0A9D8KB63"/>
<dbReference type="Pfam" id="PF07719">
    <property type="entry name" value="TPR_2"/>
    <property type="match status" value="1"/>
</dbReference>
<evidence type="ECO:0000313" key="5">
    <source>
        <dbReference type="Proteomes" id="UP000809273"/>
    </source>
</evidence>
<dbReference type="InterPro" id="IPR019734">
    <property type="entry name" value="TPR_rpt"/>
</dbReference>
<keyword evidence="2 3" id="KW-0802">TPR repeat</keyword>
<feature type="repeat" description="TPR" evidence="3">
    <location>
        <begin position="146"/>
        <end position="179"/>
    </location>
</feature>
<proteinExistence type="predicted"/>
<reference evidence="4" key="2">
    <citation type="submission" date="2021-01" db="EMBL/GenBank/DDBJ databases">
        <authorList>
            <person name="Hahn C.R."/>
            <person name="Youssef N.H."/>
            <person name="Elshahed M."/>
        </authorList>
    </citation>
    <scope>NUCLEOTIDE SEQUENCE</scope>
    <source>
        <strain evidence="4">Zod_Metabat.24</strain>
    </source>
</reference>
<evidence type="ECO:0000313" key="4">
    <source>
        <dbReference type="EMBL" id="MBN1571703.1"/>
    </source>
</evidence>
<reference evidence="4" key="1">
    <citation type="journal article" date="2021" name="Environ. Microbiol.">
        <title>Genomic characterization of three novel Desulfobacterota classes expand the metabolic and phylogenetic diversity of the phylum.</title>
        <authorList>
            <person name="Murphy C.L."/>
            <person name="Biggerstaff J."/>
            <person name="Eichhorn A."/>
            <person name="Ewing E."/>
            <person name="Shahan R."/>
            <person name="Soriano D."/>
            <person name="Stewart S."/>
            <person name="VanMol K."/>
            <person name="Walker R."/>
            <person name="Walters P."/>
            <person name="Elshahed M.S."/>
            <person name="Youssef N.H."/>
        </authorList>
    </citation>
    <scope>NUCLEOTIDE SEQUENCE</scope>
    <source>
        <strain evidence="4">Zod_Metabat.24</strain>
    </source>
</reference>
<dbReference type="InterPro" id="IPR013105">
    <property type="entry name" value="TPR_2"/>
</dbReference>
<evidence type="ECO:0000256" key="3">
    <source>
        <dbReference type="PROSITE-ProRule" id="PRU00339"/>
    </source>
</evidence>
<gene>
    <name evidence="4" type="ORF">JW984_00730</name>
</gene>
<evidence type="ECO:0000256" key="2">
    <source>
        <dbReference type="ARBA" id="ARBA00022803"/>
    </source>
</evidence>
<sequence length="186" mass="22242">MRNLKPKIILLSILIALFAVYPRFASSQEVTPIDQVNVYKQVIHKATEKIKENDKDIEAYRVRGIAHYKLGELYRIVYSPVMTKEREEEIFDEFALAAKDFTSVIKLKKDYYTIYLYRGICYGWMEFSESAMKDFDYVIEHDPKNAEAYYLRGKEHWRRKEKDQAKKDFDKACDLDPKYKGEYYRP</sequence>
<dbReference type="Proteomes" id="UP000809273">
    <property type="component" value="Unassembled WGS sequence"/>
</dbReference>
<dbReference type="EMBL" id="JAFGIX010000003">
    <property type="protein sequence ID" value="MBN1571703.1"/>
    <property type="molecule type" value="Genomic_DNA"/>
</dbReference>
<organism evidence="4 5">
    <name type="scientific">Candidatus Zymogenus saltonus</name>
    <dbReference type="NCBI Taxonomy" id="2844893"/>
    <lineage>
        <taxon>Bacteria</taxon>
        <taxon>Deltaproteobacteria</taxon>
        <taxon>Candidatus Zymogenia</taxon>
        <taxon>Candidatus Zymogeniales</taxon>
        <taxon>Candidatus Zymogenaceae</taxon>
        <taxon>Candidatus Zymogenus</taxon>
    </lineage>
</organism>
<dbReference type="PANTHER" id="PTHR44858:SF1">
    <property type="entry name" value="UDP-N-ACETYLGLUCOSAMINE--PEPTIDE N-ACETYLGLUCOSAMINYLTRANSFERASE SPINDLY-RELATED"/>
    <property type="match status" value="1"/>
</dbReference>
<dbReference type="PROSITE" id="PS50005">
    <property type="entry name" value="TPR"/>
    <property type="match status" value="1"/>
</dbReference>
<accession>A0A9D8KB63</accession>
<dbReference type="InterPro" id="IPR050498">
    <property type="entry name" value="Ycf3"/>
</dbReference>
<dbReference type="SUPFAM" id="SSF48452">
    <property type="entry name" value="TPR-like"/>
    <property type="match status" value="1"/>
</dbReference>
<protein>
    <submittedName>
        <fullName evidence="4">Tetratricopeptide repeat protein</fullName>
    </submittedName>
</protein>
<comment type="caution">
    <text evidence="4">The sequence shown here is derived from an EMBL/GenBank/DDBJ whole genome shotgun (WGS) entry which is preliminary data.</text>
</comment>
<dbReference type="InterPro" id="IPR011990">
    <property type="entry name" value="TPR-like_helical_dom_sf"/>
</dbReference>
<keyword evidence="1" id="KW-0677">Repeat</keyword>
<dbReference type="SMART" id="SM00028">
    <property type="entry name" value="TPR"/>
    <property type="match status" value="2"/>
</dbReference>
<dbReference type="PANTHER" id="PTHR44858">
    <property type="entry name" value="TETRATRICOPEPTIDE REPEAT PROTEIN 6"/>
    <property type="match status" value="1"/>
</dbReference>
<evidence type="ECO:0000256" key="1">
    <source>
        <dbReference type="ARBA" id="ARBA00022737"/>
    </source>
</evidence>